<evidence type="ECO:0000256" key="1">
    <source>
        <dbReference type="SAM" id="MobiDB-lite"/>
    </source>
</evidence>
<comment type="caution">
    <text evidence="2">The sequence shown here is derived from an EMBL/GenBank/DDBJ whole genome shotgun (WGS) entry which is preliminary data.</text>
</comment>
<dbReference type="EMBL" id="LATX01001438">
    <property type="protein sequence ID" value="KTB41571.1"/>
    <property type="molecule type" value="Genomic_DNA"/>
</dbReference>
<accession>A0A0W0FZ05</accession>
<feature type="region of interest" description="Disordered" evidence="1">
    <location>
        <begin position="1"/>
        <end position="42"/>
    </location>
</feature>
<dbReference type="eggNOG" id="ENOG502S856">
    <property type="taxonomic scope" value="Eukaryota"/>
</dbReference>
<dbReference type="Proteomes" id="UP000054988">
    <property type="component" value="Unassembled WGS sequence"/>
</dbReference>
<evidence type="ECO:0000313" key="2">
    <source>
        <dbReference type="EMBL" id="KTB41571.1"/>
    </source>
</evidence>
<evidence type="ECO:0000313" key="3">
    <source>
        <dbReference type="Proteomes" id="UP000054988"/>
    </source>
</evidence>
<organism evidence="2 3">
    <name type="scientific">Moniliophthora roreri</name>
    <name type="common">Frosty pod rot fungus</name>
    <name type="synonym">Monilia roreri</name>
    <dbReference type="NCBI Taxonomy" id="221103"/>
    <lineage>
        <taxon>Eukaryota</taxon>
        <taxon>Fungi</taxon>
        <taxon>Dikarya</taxon>
        <taxon>Basidiomycota</taxon>
        <taxon>Agaricomycotina</taxon>
        <taxon>Agaricomycetes</taxon>
        <taxon>Agaricomycetidae</taxon>
        <taxon>Agaricales</taxon>
        <taxon>Marasmiineae</taxon>
        <taxon>Marasmiaceae</taxon>
        <taxon>Moniliophthora</taxon>
    </lineage>
</organism>
<proteinExistence type="predicted"/>
<gene>
    <name evidence="2" type="ORF">WG66_5720</name>
</gene>
<feature type="region of interest" description="Disordered" evidence="1">
    <location>
        <begin position="95"/>
        <end position="140"/>
    </location>
</feature>
<feature type="compositionally biased region" description="Basic and acidic residues" evidence="1">
    <location>
        <begin position="103"/>
        <end position="120"/>
    </location>
</feature>
<sequence length="248" mass="27237">MDTPIPMSMTPGVSSPNSPPNPELSRNDSPLPLMRPPNPQLTTPSFILTPLLIPMSNLRLSPPITLPPENPHLQTPLTPAVFRCLRPQFHPKVKIMPTVSREVPSEAYKDKDKDKDKENRTPSNDDAPPTMSLRPPTPVPTPMTQLVDHVSALCVDWNAISPAIAHSTCVADASKLSLSILLETALTNEGLATLHVEGLVRVQTLCRIITIMTMNLTTTTEENTEESVEGNDRDMDFLFVGADLRKVE</sequence>
<dbReference type="AlphaFoldDB" id="A0A0W0FZ05"/>
<protein>
    <submittedName>
        <fullName evidence="2">Uncharacterized protein</fullName>
    </submittedName>
</protein>
<name>A0A0W0FZ05_MONRR</name>
<reference evidence="2 3" key="1">
    <citation type="submission" date="2015-12" db="EMBL/GenBank/DDBJ databases">
        <title>Draft genome sequence of Moniliophthora roreri, the causal agent of frosty pod rot of cacao.</title>
        <authorList>
            <person name="Aime M.C."/>
            <person name="Diaz-Valderrama J.R."/>
            <person name="Kijpornyongpan T."/>
            <person name="Phillips-Mora W."/>
        </authorList>
    </citation>
    <scope>NUCLEOTIDE SEQUENCE [LARGE SCALE GENOMIC DNA]</scope>
    <source>
        <strain evidence="2 3">MCA 2952</strain>
    </source>
</reference>